<dbReference type="InterPro" id="IPR021858">
    <property type="entry name" value="Fun_TF"/>
</dbReference>
<proteinExistence type="predicted"/>
<dbReference type="EMBL" id="JASWJB010000022">
    <property type="protein sequence ID" value="KAK2612013.1"/>
    <property type="molecule type" value="Genomic_DNA"/>
</dbReference>
<organism evidence="3 4">
    <name type="scientific">Conoideocrella luteorostrata</name>
    <dbReference type="NCBI Taxonomy" id="1105319"/>
    <lineage>
        <taxon>Eukaryota</taxon>
        <taxon>Fungi</taxon>
        <taxon>Dikarya</taxon>
        <taxon>Ascomycota</taxon>
        <taxon>Pezizomycotina</taxon>
        <taxon>Sordariomycetes</taxon>
        <taxon>Hypocreomycetidae</taxon>
        <taxon>Hypocreales</taxon>
        <taxon>Clavicipitaceae</taxon>
        <taxon>Conoideocrella</taxon>
    </lineage>
</organism>
<evidence type="ECO:0000256" key="1">
    <source>
        <dbReference type="ARBA" id="ARBA00004123"/>
    </source>
</evidence>
<dbReference type="Proteomes" id="UP001251528">
    <property type="component" value="Unassembled WGS sequence"/>
</dbReference>
<evidence type="ECO:0000313" key="3">
    <source>
        <dbReference type="EMBL" id="KAK2612013.1"/>
    </source>
</evidence>
<comment type="subcellular location">
    <subcellularLocation>
        <location evidence="1">Nucleus</location>
    </subcellularLocation>
</comment>
<dbReference type="PANTHER" id="PTHR37534">
    <property type="entry name" value="TRANSCRIPTIONAL ACTIVATOR PROTEIN UGA3"/>
    <property type="match status" value="1"/>
</dbReference>
<name>A0AAJ0FXR0_9HYPO</name>
<protein>
    <submittedName>
        <fullName evidence="3">Uncharacterized protein</fullName>
    </submittedName>
</protein>
<gene>
    <name evidence="3" type="ORF">QQS21_001978</name>
</gene>
<dbReference type="AlphaFoldDB" id="A0AAJ0FXR0"/>
<dbReference type="Pfam" id="PF11951">
    <property type="entry name" value="Fungal_trans_2"/>
    <property type="match status" value="1"/>
</dbReference>
<dbReference type="GO" id="GO:0003700">
    <property type="term" value="F:DNA-binding transcription factor activity"/>
    <property type="evidence" value="ECO:0007669"/>
    <property type="project" value="TreeGrafter"/>
</dbReference>
<comment type="caution">
    <text evidence="3">The sequence shown here is derived from an EMBL/GenBank/DDBJ whole genome shotgun (WGS) entry which is preliminary data.</text>
</comment>
<dbReference type="GO" id="GO:0005634">
    <property type="term" value="C:nucleus"/>
    <property type="evidence" value="ECO:0007669"/>
    <property type="project" value="UniProtKB-SubCell"/>
</dbReference>
<evidence type="ECO:0000256" key="2">
    <source>
        <dbReference type="ARBA" id="ARBA00023242"/>
    </source>
</evidence>
<reference evidence="3" key="1">
    <citation type="submission" date="2023-06" db="EMBL/GenBank/DDBJ databases">
        <title>Conoideocrella luteorostrata (Hypocreales: Clavicipitaceae), a potential biocontrol fungus for elongate hemlock scale in United States Christmas tree production areas.</title>
        <authorList>
            <person name="Barrett H."/>
            <person name="Lovett B."/>
            <person name="Macias A.M."/>
            <person name="Stajich J.E."/>
            <person name="Kasson M.T."/>
        </authorList>
    </citation>
    <scope>NUCLEOTIDE SEQUENCE</scope>
    <source>
        <strain evidence="3">ARSEF 14590</strain>
    </source>
</reference>
<accession>A0AAJ0FXR0</accession>
<dbReference type="GO" id="GO:0000976">
    <property type="term" value="F:transcription cis-regulatory region binding"/>
    <property type="evidence" value="ECO:0007669"/>
    <property type="project" value="TreeGrafter"/>
</dbReference>
<dbReference type="PANTHER" id="PTHR37534:SF39">
    <property type="entry name" value="TRANSCRIPTION FACTOR DOMAIN-CONTAINING PROTEIN"/>
    <property type="match status" value="1"/>
</dbReference>
<dbReference type="GO" id="GO:0045944">
    <property type="term" value="P:positive regulation of transcription by RNA polymerase II"/>
    <property type="evidence" value="ECO:0007669"/>
    <property type="project" value="TreeGrafter"/>
</dbReference>
<keyword evidence="2" id="KW-0539">Nucleus</keyword>
<sequence length="349" mass="38788">MAVANGTVAGRALFYALLAFSSLHRSRYSQQAVQLKISALHNLSASANEEPLTLAEAAQRVAASMLLGAFDILLPSTSSGEWLWHTQGAMDIVQSTGLKDQLFESGIGHLLNWVYYHDTLSRFPLRHWQHESLARQCSEKPCSDSQDVQHLPLLRHRPAPPSPNPSYAILNLLSETCGTLLEPWDPRSRSAEYRDRLQALEGRVGNVHRKPGVSVSSGPDAELAVDVWQTATRVYLVRASQSVWDKPASLDSLVDWAFAGPIRTCSCPHFFPLFILACEARTDERRTAILNLIDRNSLRDAGRSKTWLRDIIQPIWAHQDLHEDSDLLVNYVGAMNATISSTNSVPSFV</sequence>
<evidence type="ECO:0000313" key="4">
    <source>
        <dbReference type="Proteomes" id="UP001251528"/>
    </source>
</evidence>
<keyword evidence="4" id="KW-1185">Reference proteome</keyword>